<dbReference type="FunFam" id="2.10.25.10:FF:000117">
    <property type="entry name" value="Delta-like protein"/>
    <property type="match status" value="1"/>
</dbReference>
<dbReference type="FunFam" id="2.10.25.10:FF:000472">
    <property type="entry name" value="Uncharacterized protein, isoform A"/>
    <property type="match status" value="1"/>
</dbReference>
<sequence length="1721" mass="191541">MAESSDDQNLFNCPICLHLLNNPVTTTCGHSFCMNCLNEFWDQDDQKGAYSCPQCRHMFSPRPALSRNTVLAEVVERKKKEAPEAETASPVLSFALSGEVECDICTETKLKAIKSCLTCLASYCESHIQTHYTSPALKWHKLVNASPHLLDQICSQHRKLLELYCCKDQQLICMQCALINHQNHSMTSPAAKRQKIQVQLKENQDGLQKEMRQRETKVEELRQAVDYHKCSAKAAVEHSVQMFTELISSMKKRRAEITKMIRAQEKAEVSRVEEVILALEQEISDLRKRHEELGQLSLIEDDIYVIQNFSSLSHYQCSDLCNTSVSQLLTFEEIEEVIGELKSQLDDLCEQDIVRISEKVPTVHVMVNSVNNKIEKYLPSQPKTREEFLMYFVDLNLNTPVYSTLSLKNNKSVLKRNNDYTSYGDTLQVLCKEKLSGRCYFEVQWEGVMHNYFGACFSVVFLLLTFWTEVCQSSGYLELQLISVENDRGELANGNCCDGARSAQDGLCDRDECDTYLRVCLKEYQVEVTTSGFCTYGTGSSSVIGRNTFQLKGFNGNPNKANDLGTVIIPFQFAWPRAYTLIVEAWDWDNQTIPDSNDDLLIERSVNRGEMNPGEERQLIQHKGRTASIQYSVRVRCDRHYYGNKCNKQCRPRDDYFGHYTCDQSGNQQCMEGWTGQDCKQAICKQGCSELHGSCDTPGECVCKYGWQGPLCDECLPYPGCVHGTCVKPWTCTCEKNWGGLLCDKDLNYCGTHKPCVNGGTCLNTEPDEYFCSCPEGYSGKNCHIAEHACMSNPCANGGTCHELASGFECQCPPGWDGPTCAKDKDECTSNPCAHGGSCFDLENGFECLCLPQWTGKTCQIDVNECTRRPCLNAYACKNLIDGYHCNCYPGWAGPNCNINVNSCYGQCQNGGTCQDGRHGYVCQCQPGFMGRHCEVQQSRCASSPCQNGGRCRSLATGYECECLYGYTGTNCEVQVDLCSPNPCQNKGQCHSMQGDFYCACADEYEGKTCSQLRDHCKTSTCQVIDSCTVAVTTNGTVKAVRHILSNVCGPHGRCISQSGGNFTCACQPGFTGTYCHENINDCTSAPCQNGGTCIDDIDSFRCVCPDGFDGQLCELEVNECSGDPCLNGGMCIDLLNDFYCRCTDSWKGKTCNSRDSQCDTSTCANGGTCYDDGDSFRCACPSGWGGSTCNTAMNSSCESGPCLNGGTCIGGGSVFTCICKDGWEGPICAQDVDDCNPHPCYNGGQCVDGVNWFRCECAPGFAGPDCRINIDECQSSPCSYGATCVDEINGYRCFCPVGRAGPRCQEFIGVGKACDRSGVQVHHGERWEDGCNSCQCMNGNIRCTKVHCGHQPCLLQSDSGEPQRPMCPLGQECVEHHFLSCLRPPCNHLGICSARGRLQPTSTRCLPNNGYLDDNCARVTLAFDTDTVPQGTTAESVCTELTYLPITRTLAKDHTLSILCDQSPSSQNAVEVAMSYEQNTFEGRAQIEDVVRTIIDVLSKPHNNTLLLAVREVRVDTQDPRPQVGYLIPLLCVLFVVLWISCVIVCVWWFRRRRKARQREDTQMEESINNQRGTLLSTRTPHKDNTEPLQENKNLLYPLDRVGDGAEREEEEEEGDEESDRGLVLHKCSSLAYTKGDAVYTIHTTAQNQPNRTHYSSKDNRCKNNVNEILSEHTKDHYGGPNLKRKARGMAIQAFMWHHVSVFLLDIPPLKVRSHLALRM</sequence>
<protein>
    <recommendedName>
        <fullName evidence="26">Delta-like protein</fullName>
    </recommendedName>
</protein>
<dbReference type="PROSITE" id="PS01186">
    <property type="entry name" value="EGF_2"/>
    <property type="match status" value="10"/>
</dbReference>
<dbReference type="EMBL" id="JAUYZG010000010">
    <property type="protein sequence ID" value="KAK2896899.1"/>
    <property type="molecule type" value="Genomic_DNA"/>
</dbReference>
<evidence type="ECO:0000256" key="10">
    <source>
        <dbReference type="ARBA" id="ARBA00022737"/>
    </source>
</evidence>
<keyword evidence="14" id="KW-0106">Calcium</keyword>
<evidence type="ECO:0000256" key="23">
    <source>
        <dbReference type="PROSITE-ProRule" id="PRU00024"/>
    </source>
</evidence>
<evidence type="ECO:0000256" key="28">
    <source>
        <dbReference type="SAM" id="MobiDB-lite"/>
    </source>
</evidence>
<dbReference type="SUPFAM" id="SSF57196">
    <property type="entry name" value="EGF/Laminin"/>
    <property type="match status" value="8"/>
</dbReference>
<dbReference type="InterPro" id="IPR013320">
    <property type="entry name" value="ConA-like_dom_sf"/>
</dbReference>
<feature type="disulfide bond" evidence="25">
    <location>
        <begin position="637"/>
        <end position="646"/>
    </location>
</feature>
<feature type="disulfide bond" evidence="25">
    <location>
        <begin position="670"/>
        <end position="679"/>
    </location>
</feature>
<evidence type="ECO:0000259" key="32">
    <source>
        <dbReference type="PROSITE" id="PS50119"/>
    </source>
</evidence>
<feature type="domain" description="EGF-like" evidence="30">
    <location>
        <begin position="1039"/>
        <end position="1077"/>
    </location>
</feature>
<dbReference type="PROSITE" id="PS00010">
    <property type="entry name" value="ASX_HYDROXYL"/>
    <property type="match status" value="8"/>
</dbReference>
<dbReference type="Gene3D" id="2.60.40.3510">
    <property type="match status" value="1"/>
</dbReference>
<dbReference type="FunFam" id="2.10.25.10:FF:000018">
    <property type="entry name" value="Delta-like 1"/>
    <property type="match status" value="1"/>
</dbReference>
<feature type="disulfide bond" evidence="24">
    <location>
        <begin position="850"/>
        <end position="859"/>
    </location>
</feature>
<evidence type="ECO:0000256" key="26">
    <source>
        <dbReference type="RuleBase" id="RU280815"/>
    </source>
</evidence>
<feature type="disulfide bond" evidence="24">
    <location>
        <begin position="904"/>
        <end position="914"/>
    </location>
</feature>
<dbReference type="PROSITE" id="PS50026">
    <property type="entry name" value="EGF_3"/>
    <property type="match status" value="14"/>
</dbReference>
<dbReference type="GO" id="GO:0009953">
    <property type="term" value="P:dorsal/ventral pattern formation"/>
    <property type="evidence" value="ECO:0007669"/>
    <property type="project" value="UniProtKB-ARBA"/>
</dbReference>
<keyword evidence="9 26" id="KW-0732">Signal</keyword>
<feature type="domain" description="EGF-like" evidence="30">
    <location>
        <begin position="1155"/>
        <end position="1191"/>
    </location>
</feature>
<evidence type="ECO:0000256" key="14">
    <source>
        <dbReference type="ARBA" id="ARBA00022837"/>
    </source>
</evidence>
<evidence type="ECO:0000256" key="17">
    <source>
        <dbReference type="ARBA" id="ARBA00022989"/>
    </source>
</evidence>
<feature type="disulfide bond" evidence="24">
    <location>
        <begin position="1105"/>
        <end position="1114"/>
    </location>
</feature>
<feature type="domain" description="EGF-like" evidence="30">
    <location>
        <begin position="824"/>
        <end position="860"/>
    </location>
</feature>
<dbReference type="Pfam" id="PF00643">
    <property type="entry name" value="zf-B_box"/>
    <property type="match status" value="1"/>
</dbReference>
<evidence type="ECO:0000256" key="18">
    <source>
        <dbReference type="ARBA" id="ARBA00023136"/>
    </source>
</evidence>
<keyword evidence="19 24" id="KW-1015">Disulfide bond</keyword>
<keyword evidence="7 26" id="KW-0812">Transmembrane</keyword>
<dbReference type="Pfam" id="PF12661">
    <property type="entry name" value="hEGF"/>
    <property type="match status" value="2"/>
</dbReference>
<evidence type="ECO:0000256" key="22">
    <source>
        <dbReference type="ARBA" id="ARBA00023273"/>
    </source>
</evidence>
<dbReference type="GO" id="GO:0031017">
    <property type="term" value="P:exocrine pancreas development"/>
    <property type="evidence" value="ECO:0007669"/>
    <property type="project" value="UniProtKB-ARBA"/>
</dbReference>
<evidence type="ECO:0000256" key="13">
    <source>
        <dbReference type="ARBA" id="ARBA00022833"/>
    </source>
</evidence>
<feature type="disulfide bond" evidence="24">
    <location>
        <begin position="1220"/>
        <end position="1229"/>
    </location>
</feature>
<keyword evidence="17 26" id="KW-1133">Transmembrane helix</keyword>
<dbReference type="GO" id="GO:0030855">
    <property type="term" value="P:epithelial cell differentiation"/>
    <property type="evidence" value="ECO:0007669"/>
    <property type="project" value="UniProtKB-ARBA"/>
</dbReference>
<accession>A0AA88PRU5</accession>
<feature type="transmembrane region" description="Helical" evidence="29">
    <location>
        <begin position="1527"/>
        <end position="1551"/>
    </location>
</feature>
<keyword evidence="10 26" id="KW-0677">Repeat</keyword>
<dbReference type="Proteomes" id="UP001187343">
    <property type="component" value="Unassembled WGS sequence"/>
</dbReference>
<dbReference type="FunFam" id="2.10.25.10:FF:000146">
    <property type="entry name" value="Putative neurogenic locus notch"/>
    <property type="match status" value="1"/>
</dbReference>
<dbReference type="PRINTS" id="PR02059">
    <property type="entry name" value="JAGGEDFAMILY"/>
</dbReference>
<dbReference type="Pfam" id="PF07657">
    <property type="entry name" value="MNNL"/>
    <property type="match status" value="1"/>
</dbReference>
<feature type="disulfide bond" evidence="24">
    <location>
        <begin position="1067"/>
        <end position="1076"/>
    </location>
</feature>
<keyword evidence="21" id="KW-0206">Cytoskeleton</keyword>
<dbReference type="Pfam" id="PF25600">
    <property type="entry name" value="TRIM_CC"/>
    <property type="match status" value="1"/>
</dbReference>
<feature type="disulfide bond" evidence="24">
    <location>
        <begin position="1296"/>
        <end position="1305"/>
    </location>
</feature>
<keyword evidence="13" id="KW-0862">Zinc</keyword>
<dbReference type="FunFam" id="2.10.25.10:FF:000613">
    <property type="entry name" value="Delta-like protein"/>
    <property type="match status" value="1"/>
</dbReference>
<feature type="coiled-coil region" evidence="27">
    <location>
        <begin position="262"/>
        <end position="296"/>
    </location>
</feature>
<feature type="domain" description="EGF-like" evidence="30">
    <location>
        <begin position="900"/>
        <end position="935"/>
    </location>
</feature>
<evidence type="ECO:0000259" key="30">
    <source>
        <dbReference type="PROSITE" id="PS50026"/>
    </source>
</evidence>
<dbReference type="SUPFAM" id="SSF57850">
    <property type="entry name" value="RING/U-box"/>
    <property type="match status" value="1"/>
</dbReference>
<dbReference type="Gene3D" id="4.10.830.40">
    <property type="match status" value="1"/>
</dbReference>
<evidence type="ECO:0000259" key="31">
    <source>
        <dbReference type="PROSITE" id="PS50089"/>
    </source>
</evidence>
<proteinExistence type="predicted"/>
<dbReference type="PROSITE" id="PS50089">
    <property type="entry name" value="ZF_RING_2"/>
    <property type="match status" value="1"/>
</dbReference>
<dbReference type="PRINTS" id="PR00010">
    <property type="entry name" value="EGFBLOOD"/>
</dbReference>
<feature type="disulfide bond" evidence="24">
    <location>
        <begin position="774"/>
        <end position="783"/>
    </location>
</feature>
<dbReference type="Gene3D" id="2.10.25.140">
    <property type="match status" value="1"/>
</dbReference>
<dbReference type="GO" id="GO:0005856">
    <property type="term" value="C:cytoskeleton"/>
    <property type="evidence" value="ECO:0007669"/>
    <property type="project" value="UniProtKB-SubCell"/>
</dbReference>
<dbReference type="FunFam" id="2.10.25.10:FF:000824">
    <property type="entry name" value="Delta-like protein"/>
    <property type="match status" value="1"/>
</dbReference>
<dbReference type="GO" id="GO:1901222">
    <property type="term" value="P:regulation of non-canonical NF-kappaB signal transduction"/>
    <property type="evidence" value="ECO:0007669"/>
    <property type="project" value="UniProtKB-ARBA"/>
</dbReference>
<name>A0AA88PRU5_9TELE</name>
<feature type="domain" description="EGF-like" evidence="30">
    <location>
        <begin position="862"/>
        <end position="898"/>
    </location>
</feature>
<evidence type="ECO:0000256" key="19">
    <source>
        <dbReference type="ARBA" id="ARBA00023157"/>
    </source>
</evidence>
<dbReference type="InterPro" id="IPR026219">
    <property type="entry name" value="Jagged/Serrate"/>
</dbReference>
<dbReference type="FunFam" id="2.10.25.10:FF:000122">
    <property type="entry name" value="Protein crumbs homolog 2"/>
    <property type="match status" value="1"/>
</dbReference>
<dbReference type="Gene3D" id="3.30.160.60">
    <property type="entry name" value="Classic Zinc Finger"/>
    <property type="match status" value="1"/>
</dbReference>
<dbReference type="SUPFAM" id="SSF57845">
    <property type="entry name" value="B-box zinc-binding domain"/>
    <property type="match status" value="1"/>
</dbReference>
<dbReference type="InterPro" id="IPR051022">
    <property type="entry name" value="Notch_Cell-Fate_Det"/>
</dbReference>
<dbReference type="Pfam" id="PF21700">
    <property type="entry name" value="EGF_DL_JAG"/>
    <property type="match status" value="1"/>
</dbReference>
<feature type="domain" description="EGF-like" evidence="30">
    <location>
        <begin position="975"/>
        <end position="1011"/>
    </location>
</feature>
<evidence type="ECO:0000256" key="2">
    <source>
        <dbReference type="ARBA" id="ARBA00004316"/>
    </source>
</evidence>
<dbReference type="PROSITE" id="PS00518">
    <property type="entry name" value="ZF_RING_1"/>
    <property type="match status" value="1"/>
</dbReference>
<dbReference type="Pfam" id="PF00008">
    <property type="entry name" value="EGF"/>
    <property type="match status" value="6"/>
</dbReference>
<dbReference type="GO" id="GO:0048666">
    <property type="term" value="P:neuron development"/>
    <property type="evidence" value="ECO:0007669"/>
    <property type="project" value="UniProtKB-ARBA"/>
</dbReference>
<keyword evidence="4 26" id="KW-0217">Developmental protein</keyword>
<evidence type="ECO:0000256" key="15">
    <source>
        <dbReference type="ARBA" id="ARBA00022843"/>
    </source>
</evidence>
<dbReference type="FunFam" id="2.10.25.10:FF:000066">
    <property type="entry name" value="FAT atypical cadherin 4"/>
    <property type="match status" value="1"/>
</dbReference>
<dbReference type="GO" id="GO:0005886">
    <property type="term" value="C:plasma membrane"/>
    <property type="evidence" value="ECO:0007669"/>
    <property type="project" value="UniProtKB-ARBA"/>
</dbReference>
<evidence type="ECO:0000313" key="35">
    <source>
        <dbReference type="Proteomes" id="UP001187343"/>
    </source>
</evidence>
<evidence type="ECO:0000256" key="16">
    <source>
        <dbReference type="ARBA" id="ARBA00022976"/>
    </source>
</evidence>
<dbReference type="Gene3D" id="2.60.120.920">
    <property type="match status" value="1"/>
</dbReference>
<evidence type="ECO:0000256" key="7">
    <source>
        <dbReference type="ARBA" id="ARBA00022692"/>
    </source>
</evidence>
<evidence type="ECO:0000256" key="25">
    <source>
        <dbReference type="PROSITE-ProRule" id="PRU00377"/>
    </source>
</evidence>
<feature type="disulfide bond" evidence="24">
    <location>
        <begin position="1181"/>
        <end position="1190"/>
    </location>
</feature>
<gene>
    <name evidence="34" type="ORF">Q8A67_011387</name>
</gene>
<feature type="compositionally biased region" description="Polar residues" evidence="28">
    <location>
        <begin position="1566"/>
        <end position="1580"/>
    </location>
</feature>
<evidence type="ECO:0000256" key="9">
    <source>
        <dbReference type="ARBA" id="ARBA00022729"/>
    </source>
</evidence>
<evidence type="ECO:0000256" key="11">
    <source>
        <dbReference type="ARBA" id="ARBA00022771"/>
    </source>
</evidence>
<feature type="domain" description="EGF-like" evidence="30">
    <location>
        <begin position="1270"/>
        <end position="1306"/>
    </location>
</feature>
<keyword evidence="12" id="KW-0221">Differentiation</keyword>
<feature type="domain" description="B box-type" evidence="32">
    <location>
        <begin position="153"/>
        <end position="189"/>
    </location>
</feature>
<feature type="domain" description="EGF-like" evidence="30">
    <location>
        <begin position="786"/>
        <end position="822"/>
    </location>
</feature>
<dbReference type="FunFam" id="2.10.25.10:FF:000061">
    <property type="entry name" value="Delta-like protein"/>
    <property type="match status" value="1"/>
</dbReference>
<feature type="domain" description="EGF-like" evidence="30">
    <location>
        <begin position="746"/>
        <end position="784"/>
    </location>
</feature>
<keyword evidence="5" id="KW-0963">Cytoplasm</keyword>
<dbReference type="CDD" id="cd19802">
    <property type="entry name" value="Bbox1_TRIM8-like"/>
    <property type="match status" value="1"/>
</dbReference>
<dbReference type="GO" id="GO:0005112">
    <property type="term" value="F:Notch binding"/>
    <property type="evidence" value="ECO:0007669"/>
    <property type="project" value="InterPro"/>
</dbReference>
<keyword evidence="8" id="KW-0479">Metal-binding</keyword>
<dbReference type="GO" id="GO:0035239">
    <property type="term" value="P:tube morphogenesis"/>
    <property type="evidence" value="ECO:0007669"/>
    <property type="project" value="UniProtKB-ARBA"/>
</dbReference>
<keyword evidence="11 23" id="KW-0863">Zinc-finger</keyword>
<evidence type="ECO:0000256" key="21">
    <source>
        <dbReference type="ARBA" id="ARBA00023212"/>
    </source>
</evidence>
<keyword evidence="15" id="KW-0832">Ubl conjugation</keyword>
<keyword evidence="22" id="KW-0966">Cell projection</keyword>
<comment type="caution">
    <text evidence="34">The sequence shown here is derived from an EMBL/GenBank/DDBJ whole genome shotgun (WGS) entry which is preliminary data.</text>
</comment>
<dbReference type="GO" id="GO:0005509">
    <property type="term" value="F:calcium ion binding"/>
    <property type="evidence" value="ECO:0007669"/>
    <property type="project" value="InterPro"/>
</dbReference>
<dbReference type="CDD" id="cd19769">
    <property type="entry name" value="Bbox2_TRIM16-like"/>
    <property type="match status" value="1"/>
</dbReference>
<dbReference type="InterPro" id="IPR000742">
    <property type="entry name" value="EGF"/>
</dbReference>
<keyword evidence="27" id="KW-0175">Coiled coil</keyword>
<dbReference type="GO" id="GO:0008270">
    <property type="term" value="F:zinc ion binding"/>
    <property type="evidence" value="ECO:0007669"/>
    <property type="project" value="UniProtKB-KW"/>
</dbReference>
<dbReference type="CDD" id="cd00054">
    <property type="entry name" value="EGF_CA"/>
    <property type="match status" value="14"/>
</dbReference>
<dbReference type="Pfam" id="PF23575">
    <property type="entry name" value="JAG1"/>
    <property type="match status" value="1"/>
</dbReference>
<evidence type="ECO:0000313" key="34">
    <source>
        <dbReference type="EMBL" id="KAK2896899.1"/>
    </source>
</evidence>
<keyword evidence="20" id="KW-0325">Glycoprotein</keyword>
<feature type="disulfide bond" evidence="24">
    <location>
        <begin position="888"/>
        <end position="897"/>
    </location>
</feature>
<dbReference type="InterPro" id="IPR011651">
    <property type="entry name" value="Notch_ligand_N"/>
</dbReference>
<dbReference type="InterPro" id="IPR056986">
    <property type="entry name" value="JAG1_1/2_dom"/>
</dbReference>
<dbReference type="InterPro" id="IPR018097">
    <property type="entry name" value="EGF_Ca-bd_CS"/>
</dbReference>
<feature type="disulfide bond" evidence="24">
    <location>
        <begin position="1001"/>
        <end position="1010"/>
    </location>
</feature>
<feature type="disulfide bond" evidence="24">
    <location>
        <begin position="812"/>
        <end position="821"/>
    </location>
</feature>
<feature type="disulfide bond" evidence="25">
    <location>
        <begin position="650"/>
        <end position="662"/>
    </location>
</feature>
<keyword evidence="35" id="KW-1185">Reference proteome</keyword>
<dbReference type="GO" id="GO:0048568">
    <property type="term" value="P:embryonic organ development"/>
    <property type="evidence" value="ECO:0007669"/>
    <property type="project" value="UniProtKB-ARBA"/>
</dbReference>
<dbReference type="GO" id="GO:0007219">
    <property type="term" value="P:Notch signaling pathway"/>
    <property type="evidence" value="ECO:0007669"/>
    <property type="project" value="UniProtKB-KW"/>
</dbReference>
<dbReference type="InterPro" id="IPR013032">
    <property type="entry name" value="EGF-like_CS"/>
</dbReference>
<evidence type="ECO:0000256" key="4">
    <source>
        <dbReference type="ARBA" id="ARBA00022473"/>
    </source>
</evidence>
<feature type="disulfide bond" evidence="24">
    <location>
        <begin position="1258"/>
        <end position="1267"/>
    </location>
</feature>
<dbReference type="InterPro" id="IPR017907">
    <property type="entry name" value="Znf_RING_CS"/>
</dbReference>
<evidence type="ECO:0000256" key="1">
    <source>
        <dbReference type="ARBA" id="ARBA00004245"/>
    </source>
</evidence>
<evidence type="ECO:0000256" key="8">
    <source>
        <dbReference type="ARBA" id="ARBA00022723"/>
    </source>
</evidence>
<evidence type="ECO:0000256" key="6">
    <source>
        <dbReference type="ARBA" id="ARBA00022536"/>
    </source>
</evidence>
<evidence type="ECO:0000256" key="12">
    <source>
        <dbReference type="ARBA" id="ARBA00022782"/>
    </source>
</evidence>
<feature type="region of interest" description="Disordered" evidence="28">
    <location>
        <begin position="1560"/>
        <end position="1597"/>
    </location>
</feature>
<evidence type="ECO:0000259" key="33">
    <source>
        <dbReference type="PROSITE" id="PS51051"/>
    </source>
</evidence>
<dbReference type="SMART" id="SM00336">
    <property type="entry name" value="BBOX"/>
    <property type="match status" value="1"/>
</dbReference>
<dbReference type="Gene3D" id="3.30.40.10">
    <property type="entry name" value="Zinc/RING finger domain, C3HC4 (zinc finger)"/>
    <property type="match status" value="1"/>
</dbReference>
<evidence type="ECO:0000256" key="3">
    <source>
        <dbReference type="ARBA" id="ARBA00004479"/>
    </source>
</evidence>
<comment type="function">
    <text evidence="26">Putative Notch ligand involved in the mediation of Notch signaling.</text>
</comment>
<dbReference type="FunFam" id="2.10.25.10:FF:000148">
    <property type="entry name" value="Delta-like protein"/>
    <property type="match status" value="1"/>
</dbReference>
<dbReference type="SUPFAM" id="SSF57184">
    <property type="entry name" value="Growth factor receptor domain"/>
    <property type="match status" value="2"/>
</dbReference>
<dbReference type="InterPro" id="IPR001774">
    <property type="entry name" value="DSL"/>
</dbReference>
<dbReference type="InterPro" id="IPR009030">
    <property type="entry name" value="Growth_fac_rcpt_cys_sf"/>
</dbReference>
<keyword evidence="18 26" id="KW-0472">Membrane</keyword>
<keyword evidence="6 24" id="KW-0245">EGF-like domain</keyword>
<dbReference type="SMART" id="SM00215">
    <property type="entry name" value="VWC_out"/>
    <property type="match status" value="1"/>
</dbReference>
<dbReference type="SMART" id="SM00184">
    <property type="entry name" value="RING"/>
    <property type="match status" value="1"/>
</dbReference>
<reference evidence="34" key="1">
    <citation type="submission" date="2023-08" db="EMBL/GenBank/DDBJ databases">
        <title>Chromosome-level Genome Assembly of mud carp (Cirrhinus molitorella).</title>
        <authorList>
            <person name="Liu H."/>
        </authorList>
    </citation>
    <scope>NUCLEOTIDE SEQUENCE</scope>
    <source>
        <strain evidence="34">Prfri</strain>
        <tissue evidence="34">Muscle</tissue>
    </source>
</reference>
<dbReference type="FunFam" id="2.10.25.140:FF:000001">
    <property type="entry name" value="Delta-like protein"/>
    <property type="match status" value="1"/>
</dbReference>
<dbReference type="InterPro" id="IPR001007">
    <property type="entry name" value="VWF_dom"/>
</dbReference>
<dbReference type="PROSITE" id="PS01187">
    <property type="entry name" value="EGF_CA"/>
    <property type="match status" value="4"/>
</dbReference>
<feature type="domain" description="EGF-like" evidence="30">
    <location>
        <begin position="1079"/>
        <end position="1115"/>
    </location>
</feature>
<feature type="disulfide bond" evidence="24">
    <location>
        <begin position="1143"/>
        <end position="1152"/>
    </location>
</feature>
<keyword evidence="16" id="KW-0914">Notch signaling pathway</keyword>
<dbReference type="Pfam" id="PF01414">
    <property type="entry name" value="DSL"/>
    <property type="match status" value="1"/>
</dbReference>
<evidence type="ECO:0000256" key="24">
    <source>
        <dbReference type="PROSITE-ProRule" id="PRU00076"/>
    </source>
</evidence>
<dbReference type="GO" id="GO:0045597">
    <property type="term" value="P:positive regulation of cell differentiation"/>
    <property type="evidence" value="ECO:0007669"/>
    <property type="project" value="UniProtKB-ARBA"/>
</dbReference>
<feature type="domain" description="EGF-like" evidence="30">
    <location>
        <begin position="1194"/>
        <end position="1230"/>
    </location>
</feature>
<feature type="domain" description="DSL" evidence="33">
    <location>
        <begin position="635"/>
        <end position="679"/>
    </location>
</feature>
<feature type="domain" description="EGF-like" evidence="30">
    <location>
        <begin position="937"/>
        <end position="973"/>
    </location>
</feature>
<evidence type="ECO:0000256" key="27">
    <source>
        <dbReference type="SAM" id="Coils"/>
    </source>
</evidence>
<dbReference type="SMART" id="SM00051">
    <property type="entry name" value="DSL"/>
    <property type="match status" value="1"/>
</dbReference>
<dbReference type="InterPro" id="IPR013083">
    <property type="entry name" value="Znf_RING/FYVE/PHD"/>
</dbReference>
<feature type="domain" description="EGF-like" evidence="30">
    <location>
        <begin position="1117"/>
        <end position="1153"/>
    </location>
</feature>
<dbReference type="InterPro" id="IPR043136">
    <property type="entry name" value="B30.2/SPRY_sf"/>
</dbReference>
<comment type="caution">
    <text evidence="24">Lacks conserved residue(s) required for the propagation of feature annotation.</text>
</comment>
<dbReference type="InterPro" id="IPR000315">
    <property type="entry name" value="Znf_B-box"/>
</dbReference>
<dbReference type="Pfam" id="PF25024">
    <property type="entry name" value="EGF_TEN"/>
    <property type="match status" value="1"/>
</dbReference>
<feature type="disulfide bond" evidence="24">
    <location>
        <begin position="963"/>
        <end position="972"/>
    </location>
</feature>
<dbReference type="PROSITE" id="PS00022">
    <property type="entry name" value="EGF_1"/>
    <property type="match status" value="15"/>
</dbReference>
<dbReference type="InterPro" id="IPR001841">
    <property type="entry name" value="Znf_RING"/>
</dbReference>
<dbReference type="InterPro" id="IPR001881">
    <property type="entry name" value="EGF-like_Ca-bd_dom"/>
</dbReference>
<feature type="disulfide bond" evidence="24">
    <location>
        <begin position="925"/>
        <end position="934"/>
    </location>
</feature>
<dbReference type="SMART" id="SM00181">
    <property type="entry name" value="EGF"/>
    <property type="match status" value="17"/>
</dbReference>
<dbReference type="PANTHER" id="PTHR24049">
    <property type="entry name" value="CRUMBS FAMILY MEMBER"/>
    <property type="match status" value="1"/>
</dbReference>
<dbReference type="FunFam" id="2.10.25.10:FF:000143">
    <property type="entry name" value="Protein crumbs 1"/>
    <property type="match status" value="1"/>
</dbReference>
<dbReference type="GO" id="GO:0042995">
    <property type="term" value="C:cell projection"/>
    <property type="evidence" value="ECO:0007669"/>
    <property type="project" value="UniProtKB-SubCell"/>
</dbReference>
<organism evidence="34 35">
    <name type="scientific">Cirrhinus molitorella</name>
    <name type="common">mud carp</name>
    <dbReference type="NCBI Taxonomy" id="172907"/>
    <lineage>
        <taxon>Eukaryota</taxon>
        <taxon>Metazoa</taxon>
        <taxon>Chordata</taxon>
        <taxon>Craniata</taxon>
        <taxon>Vertebrata</taxon>
        <taxon>Euteleostomi</taxon>
        <taxon>Actinopterygii</taxon>
        <taxon>Neopterygii</taxon>
        <taxon>Teleostei</taxon>
        <taxon>Ostariophysi</taxon>
        <taxon>Cypriniformes</taxon>
        <taxon>Cyprinidae</taxon>
        <taxon>Labeoninae</taxon>
        <taxon>Labeonini</taxon>
        <taxon>Cirrhinus</taxon>
    </lineage>
</organism>
<comment type="subcellular location">
    <subcellularLocation>
        <location evidence="2">Cell projection</location>
    </subcellularLocation>
    <subcellularLocation>
        <location evidence="1">Cytoplasm</location>
        <location evidence="1">Cytoskeleton</location>
    </subcellularLocation>
    <subcellularLocation>
        <location evidence="3 26">Membrane</location>
        <topology evidence="3 26">Single-pass type I membrane protein</topology>
    </subcellularLocation>
</comment>
<evidence type="ECO:0000256" key="20">
    <source>
        <dbReference type="ARBA" id="ARBA00023180"/>
    </source>
</evidence>
<dbReference type="InterPro" id="IPR058030">
    <property type="entry name" value="TRIM8/14/16/25/29/45/65_CC"/>
</dbReference>
<dbReference type="FunFam" id="2.10.25.10:FF:000095">
    <property type="entry name" value="Notch, isoform B"/>
    <property type="match status" value="1"/>
</dbReference>
<dbReference type="Gene3D" id="2.10.25.10">
    <property type="entry name" value="Laminin"/>
    <property type="match status" value="15"/>
</dbReference>
<feature type="domain" description="EGF-like" evidence="30">
    <location>
        <begin position="1232"/>
        <end position="1268"/>
    </location>
</feature>
<dbReference type="InterPro" id="IPR000152">
    <property type="entry name" value="EGF-type_Asp/Asn_hydroxyl_site"/>
</dbReference>
<evidence type="ECO:0000256" key="29">
    <source>
        <dbReference type="SAM" id="Phobius"/>
    </source>
</evidence>
<evidence type="ECO:0000256" key="5">
    <source>
        <dbReference type="ARBA" id="ARBA00022490"/>
    </source>
</evidence>
<feature type="domain" description="RING-type" evidence="31">
    <location>
        <begin position="13"/>
        <end position="56"/>
    </location>
</feature>
<dbReference type="SUPFAM" id="SSF49899">
    <property type="entry name" value="Concanavalin A-like lectins/glucanases"/>
    <property type="match status" value="1"/>
</dbReference>
<dbReference type="GO" id="GO:0060218">
    <property type="term" value="P:hematopoietic stem cell differentiation"/>
    <property type="evidence" value="ECO:0007669"/>
    <property type="project" value="UniProtKB-ARBA"/>
</dbReference>
<dbReference type="FunFam" id="2.10.25.10:FF:000318">
    <property type="entry name" value="Eyes shut homolog"/>
    <property type="match status" value="1"/>
</dbReference>
<dbReference type="GO" id="GO:0048598">
    <property type="term" value="P:embryonic morphogenesis"/>
    <property type="evidence" value="ECO:0007669"/>
    <property type="project" value="UniProtKB-ARBA"/>
</dbReference>
<dbReference type="SMART" id="SM00179">
    <property type="entry name" value="EGF_CA"/>
    <property type="match status" value="14"/>
</dbReference>
<dbReference type="PROSITE" id="PS51051">
    <property type="entry name" value="DSL"/>
    <property type="match status" value="1"/>
</dbReference>
<dbReference type="PROSITE" id="PS50119">
    <property type="entry name" value="ZF_BBOX"/>
    <property type="match status" value="1"/>
</dbReference>
<dbReference type="Pfam" id="PF15227">
    <property type="entry name" value="zf-C3HC4_4"/>
    <property type="match status" value="1"/>
</dbReference>